<organism evidence="3 4">
    <name type="scientific">Novacetimonas hansenii ATCC 23769</name>
    <dbReference type="NCBI Taxonomy" id="714995"/>
    <lineage>
        <taxon>Bacteria</taxon>
        <taxon>Pseudomonadati</taxon>
        <taxon>Pseudomonadota</taxon>
        <taxon>Alphaproteobacteria</taxon>
        <taxon>Acetobacterales</taxon>
        <taxon>Acetobacteraceae</taxon>
        <taxon>Novacetimonas</taxon>
    </lineage>
</organism>
<dbReference type="InterPro" id="IPR050902">
    <property type="entry name" value="ABC_Transporter_SBP"/>
</dbReference>
<dbReference type="InterPro" id="IPR002491">
    <property type="entry name" value="ABC_transptr_periplasmic_BD"/>
</dbReference>
<dbReference type="Gene3D" id="3.40.50.1980">
    <property type="entry name" value="Nitrogenase molybdenum iron protein domain"/>
    <property type="match status" value="2"/>
</dbReference>
<dbReference type="AlphaFoldDB" id="D5QCD7"/>
<dbReference type="PROSITE" id="PS50983">
    <property type="entry name" value="FE_B12_PBP"/>
    <property type="match status" value="1"/>
</dbReference>
<feature type="domain" description="Fe/B12 periplasmic-binding" evidence="2">
    <location>
        <begin position="67"/>
        <end position="330"/>
    </location>
</feature>
<accession>D5QCD7</accession>
<sequence>MGYIGIIRLQGAGMRYPRTWGMGVIGAMMLSASFVMAPIGHAAGDGITHGVADMTGQVQQVPARPGHIADLWFAHNELTIMLGAADRIAVTVDRPDTRPWMFLVAPALYHAIGVNGPAVNAESLLKAGVDVAFVPNGSATAAALRAVGIPVLVAGFTDAASLRRSLEMTAQVIGTRQAQEVTRAYETLLDGVIHDTRARTDALAPDARPRVVHIQSLHPLRVDGAHTIIDEWLSIAGARNAADGVDGNMKPISVEQLAAWNPDVIILGPDAGTFDPMADGGVWRNITAVRTGHVIHNPAGVFPWDRYGSEFPLQVAWAAQVLHPDLFPATDMVERTCAFYRTFFHYDLDVTQARRILAGLPPAGATKGGGAPPVDPAYDGAFCRMAGVRRTCAMPPCFCLPWALRDCAGCDRTFCGDGHGRAGIAAGAI</sequence>
<gene>
    <name evidence="3" type="ORF">GXY_03948</name>
</gene>
<keyword evidence="1" id="KW-1133">Transmembrane helix</keyword>
<dbReference type="SUPFAM" id="SSF53807">
    <property type="entry name" value="Helical backbone' metal receptor"/>
    <property type="match status" value="1"/>
</dbReference>
<evidence type="ECO:0000313" key="4">
    <source>
        <dbReference type="Proteomes" id="UP000006468"/>
    </source>
</evidence>
<name>D5QCD7_NOVHA</name>
<dbReference type="RefSeq" id="WP_003617902.1">
    <property type="nucleotide sequence ID" value="NZ_CM000920.1"/>
</dbReference>
<evidence type="ECO:0000313" key="3">
    <source>
        <dbReference type="EMBL" id="EFG85333.1"/>
    </source>
</evidence>
<comment type="caution">
    <text evidence="3">The sequence shown here is derived from an EMBL/GenBank/DDBJ whole genome shotgun (WGS) entry which is preliminary data.</text>
</comment>
<dbReference type="Proteomes" id="UP000006468">
    <property type="component" value="Chromosome"/>
</dbReference>
<keyword evidence="1" id="KW-0812">Transmembrane</keyword>
<dbReference type="PANTHER" id="PTHR30535:SF34">
    <property type="entry name" value="MOLYBDATE-BINDING PROTEIN MOLA"/>
    <property type="match status" value="1"/>
</dbReference>
<dbReference type="PANTHER" id="PTHR30535">
    <property type="entry name" value="VITAMIN B12-BINDING PROTEIN"/>
    <property type="match status" value="1"/>
</dbReference>
<proteinExistence type="predicted"/>
<reference evidence="3 4" key="1">
    <citation type="journal article" date="2010" name="J. Bacteriol.">
        <title>Genome sequence of a cellulose-producing bacterium, Gluconacetobacter hansenii ATCC 23769.</title>
        <authorList>
            <person name="Iyer P.R."/>
            <person name="Geib S.M."/>
            <person name="Catchmark J."/>
            <person name="Kao T.H."/>
            <person name="Tien M."/>
        </authorList>
    </citation>
    <scope>NUCLEOTIDE SEQUENCE [LARGE SCALE GENOMIC DNA]</scope>
    <source>
        <strain evidence="3 4">ATCC 23769</strain>
    </source>
</reference>
<dbReference type="HOGENOM" id="CLU_038034_13_2_5"/>
<feature type="transmembrane region" description="Helical" evidence="1">
    <location>
        <begin position="20"/>
        <end position="39"/>
    </location>
</feature>
<protein>
    <submittedName>
        <fullName evidence="3">Putative ABC-type Fe3+ transport system periplasmic component</fullName>
    </submittedName>
</protein>
<evidence type="ECO:0000259" key="2">
    <source>
        <dbReference type="PROSITE" id="PS50983"/>
    </source>
</evidence>
<dbReference type="Pfam" id="PF01497">
    <property type="entry name" value="Peripla_BP_2"/>
    <property type="match status" value="1"/>
</dbReference>
<dbReference type="EMBL" id="ADTV01000009">
    <property type="protein sequence ID" value="EFG85333.1"/>
    <property type="molecule type" value="Genomic_DNA"/>
</dbReference>
<evidence type="ECO:0000256" key="1">
    <source>
        <dbReference type="SAM" id="Phobius"/>
    </source>
</evidence>
<keyword evidence="1" id="KW-0472">Membrane</keyword>
<dbReference type="Gene3D" id="1.20.58.2180">
    <property type="match status" value="1"/>
</dbReference>